<dbReference type="InterPro" id="IPR032710">
    <property type="entry name" value="NTF2-like_dom_sf"/>
</dbReference>
<keyword evidence="2" id="KW-1185">Reference proteome</keyword>
<dbReference type="OrthoDB" id="10264449at2759"/>
<dbReference type="AlphaFoldDB" id="A1DL79"/>
<evidence type="ECO:0000313" key="1">
    <source>
        <dbReference type="EMBL" id="EAW15550.1"/>
    </source>
</evidence>
<dbReference type="SUPFAM" id="SSF54427">
    <property type="entry name" value="NTF2-like"/>
    <property type="match status" value="1"/>
</dbReference>
<accession>A1DL79</accession>
<dbReference type="Proteomes" id="UP000006702">
    <property type="component" value="Unassembled WGS sequence"/>
</dbReference>
<dbReference type="EMBL" id="DS027698">
    <property type="protein sequence ID" value="EAW15550.1"/>
    <property type="molecule type" value="Genomic_DNA"/>
</dbReference>
<dbReference type="Gene3D" id="3.10.450.50">
    <property type="match status" value="1"/>
</dbReference>
<dbReference type="GeneID" id="4583961"/>
<dbReference type="VEuPathDB" id="FungiDB:NFIA_048880"/>
<evidence type="ECO:0000313" key="2">
    <source>
        <dbReference type="Proteomes" id="UP000006702"/>
    </source>
</evidence>
<dbReference type="RefSeq" id="XP_001257447.1">
    <property type="nucleotide sequence ID" value="XM_001257446.1"/>
</dbReference>
<name>A1DL79_NEOFI</name>
<reference evidence="2" key="1">
    <citation type="journal article" date="2008" name="PLoS Genet.">
        <title>Genomic islands in the pathogenic filamentous fungus Aspergillus fumigatus.</title>
        <authorList>
            <person name="Fedorova N.D."/>
            <person name="Khaldi N."/>
            <person name="Joardar V.S."/>
            <person name="Maiti R."/>
            <person name="Amedeo P."/>
            <person name="Anderson M.J."/>
            <person name="Crabtree J."/>
            <person name="Silva J.C."/>
            <person name="Badger J.H."/>
            <person name="Albarraq A."/>
            <person name="Angiuoli S."/>
            <person name="Bussey H."/>
            <person name="Bowyer P."/>
            <person name="Cotty P.J."/>
            <person name="Dyer P.S."/>
            <person name="Egan A."/>
            <person name="Galens K."/>
            <person name="Fraser-Liggett C.M."/>
            <person name="Haas B.J."/>
            <person name="Inman J.M."/>
            <person name="Kent R."/>
            <person name="Lemieux S."/>
            <person name="Malavazi I."/>
            <person name="Orvis J."/>
            <person name="Roemer T."/>
            <person name="Ronning C.M."/>
            <person name="Sundaram J.P."/>
            <person name="Sutton G."/>
            <person name="Turner G."/>
            <person name="Venter J.C."/>
            <person name="White O.R."/>
            <person name="Whitty B.R."/>
            <person name="Youngman P."/>
            <person name="Wolfe K.H."/>
            <person name="Goldman G.H."/>
            <person name="Wortman J.R."/>
            <person name="Jiang B."/>
            <person name="Denning D.W."/>
            <person name="Nierman W.C."/>
        </authorList>
    </citation>
    <scope>NUCLEOTIDE SEQUENCE [LARGE SCALE GENOMIC DNA]</scope>
    <source>
        <strain evidence="2">ATCC 1020 / DSM 3700 / CBS 544.65 / FGSC A1164 / JCM 1740 / NRRL 181 / WB 181</strain>
    </source>
</reference>
<dbReference type="HOGENOM" id="CLU_1107388_0_0_1"/>
<sequence>MRASSPYKFLRFIVGRHDLPFYYPHSARLQLSFLDAFLKDNDCDGRKSGQQPRVHICVRKGDCVVDDPERKLKFPSRAEVDWPIPDAQYTKFFLTPKQTLSQTPDMSVGTCTYDALNGPHPVTPHRFLLPSKARLTSAVRYRPIRHRAIFEPFKRGNAPAFFEHIADDELSVPLLDTTVPRLSFIIGQSLSAQSTWASPLKLQIENIISDGRQAAVDTMCKNELPFTNEYTWVCEFNEENKIIKIRAYMDT</sequence>
<protein>
    <submittedName>
        <fullName evidence="1">Uncharacterized protein</fullName>
    </submittedName>
</protein>
<dbReference type="KEGG" id="nfi:NFIA_048880"/>
<organism evidence="1 2">
    <name type="scientific">Neosartorya fischeri (strain ATCC 1020 / DSM 3700 / CBS 544.65 / FGSC A1164 / JCM 1740 / NRRL 181 / WB 181)</name>
    <name type="common">Aspergillus fischerianus</name>
    <dbReference type="NCBI Taxonomy" id="331117"/>
    <lineage>
        <taxon>Eukaryota</taxon>
        <taxon>Fungi</taxon>
        <taxon>Dikarya</taxon>
        <taxon>Ascomycota</taxon>
        <taxon>Pezizomycotina</taxon>
        <taxon>Eurotiomycetes</taxon>
        <taxon>Eurotiomycetidae</taxon>
        <taxon>Eurotiales</taxon>
        <taxon>Aspergillaceae</taxon>
        <taxon>Aspergillus</taxon>
        <taxon>Aspergillus subgen. Fumigati</taxon>
    </lineage>
</organism>
<dbReference type="eggNOG" id="ENOG502SKZX">
    <property type="taxonomic scope" value="Eukaryota"/>
</dbReference>
<proteinExistence type="predicted"/>
<gene>
    <name evidence="1" type="ORF">NFIA_048880</name>
</gene>